<protein>
    <recommendedName>
        <fullName evidence="5">Sporulation protein YjcZ</fullName>
    </recommendedName>
</protein>
<feature type="compositionally biased region" description="Basic and acidic residues" evidence="1">
    <location>
        <begin position="7"/>
        <end position="19"/>
    </location>
</feature>
<keyword evidence="2" id="KW-1133">Transmembrane helix</keyword>
<evidence type="ECO:0000313" key="3">
    <source>
        <dbReference type="EMBL" id="MBM7693710.1"/>
    </source>
</evidence>
<dbReference type="EMBL" id="JAFBFI010000015">
    <property type="protein sequence ID" value="MBM7693710.1"/>
    <property type="molecule type" value="Genomic_DNA"/>
</dbReference>
<feature type="transmembrane region" description="Helical" evidence="2">
    <location>
        <begin position="21"/>
        <end position="44"/>
    </location>
</feature>
<sequence>MKKHTKAKENSKIDTDDGWNRTFYGSPTIGGMVIVILLVGFILYQTLFT</sequence>
<keyword evidence="4" id="KW-1185">Reference proteome</keyword>
<evidence type="ECO:0000256" key="2">
    <source>
        <dbReference type="SAM" id="Phobius"/>
    </source>
</evidence>
<reference evidence="3 4" key="1">
    <citation type="submission" date="2021-01" db="EMBL/GenBank/DDBJ databases">
        <title>Genomic Encyclopedia of Type Strains, Phase IV (KMG-IV): sequencing the most valuable type-strain genomes for metagenomic binning, comparative biology and taxonomic classification.</title>
        <authorList>
            <person name="Goeker M."/>
        </authorList>
    </citation>
    <scope>NUCLEOTIDE SEQUENCE [LARGE SCALE GENOMIC DNA]</scope>
    <source>
        <strain evidence="3 4">DSM 105482</strain>
    </source>
</reference>
<organism evidence="3 4">
    <name type="scientific">Peribacillus deserti</name>
    <dbReference type="NCBI Taxonomy" id="673318"/>
    <lineage>
        <taxon>Bacteria</taxon>
        <taxon>Bacillati</taxon>
        <taxon>Bacillota</taxon>
        <taxon>Bacilli</taxon>
        <taxon>Bacillales</taxon>
        <taxon>Bacillaceae</taxon>
        <taxon>Peribacillus</taxon>
    </lineage>
</organism>
<gene>
    <name evidence="3" type="ORF">JOC77_003154</name>
</gene>
<dbReference type="Proteomes" id="UP000823486">
    <property type="component" value="Unassembled WGS sequence"/>
</dbReference>
<keyword evidence="2" id="KW-0472">Membrane</keyword>
<evidence type="ECO:0000313" key="4">
    <source>
        <dbReference type="Proteomes" id="UP000823486"/>
    </source>
</evidence>
<evidence type="ECO:0008006" key="5">
    <source>
        <dbReference type="Google" id="ProtNLM"/>
    </source>
</evidence>
<proteinExistence type="predicted"/>
<keyword evidence="2" id="KW-0812">Transmembrane</keyword>
<feature type="region of interest" description="Disordered" evidence="1">
    <location>
        <begin position="1"/>
        <end position="21"/>
    </location>
</feature>
<comment type="caution">
    <text evidence="3">The sequence shown here is derived from an EMBL/GenBank/DDBJ whole genome shotgun (WGS) entry which is preliminary data.</text>
</comment>
<accession>A0ABS2QKL2</accession>
<name>A0ABS2QKL2_9BACI</name>
<evidence type="ECO:0000256" key="1">
    <source>
        <dbReference type="SAM" id="MobiDB-lite"/>
    </source>
</evidence>